<sequence length="133" mass="15298">MEAVVNNLINIHIALSILLFIPPLINLYALFLKKSHTKKLKYLAIIAPGYYALLSASIFSGLVVWAMLTFVMSFKILAMVFVWIVILVLEIKRHKRQKLIKVEANSGIREYFFKMAKIKYIADICFFCLLSVI</sequence>
<dbReference type="RefSeq" id="WP_271022045.1">
    <property type="nucleotide sequence ID" value="NZ_JAQHXR010000009.1"/>
</dbReference>
<keyword evidence="3" id="KW-1185">Reference proteome</keyword>
<accession>A0ABT4VG57</accession>
<dbReference type="EMBL" id="JAQHXR010000009">
    <property type="protein sequence ID" value="MDA3969684.1"/>
    <property type="molecule type" value="Genomic_DNA"/>
</dbReference>
<dbReference type="Proteomes" id="UP001210261">
    <property type="component" value="Unassembled WGS sequence"/>
</dbReference>
<feature type="transmembrane region" description="Helical" evidence="1">
    <location>
        <begin position="12"/>
        <end position="31"/>
    </location>
</feature>
<gene>
    <name evidence="2" type="ORF">PF021_08425</name>
</gene>
<feature type="transmembrane region" description="Helical" evidence="1">
    <location>
        <begin position="74"/>
        <end position="91"/>
    </location>
</feature>
<comment type="caution">
    <text evidence="2">The sequence shown here is derived from an EMBL/GenBank/DDBJ whole genome shotgun (WGS) entry which is preliminary data.</text>
</comment>
<name>A0ABT4VG57_9HELI</name>
<evidence type="ECO:0000313" key="2">
    <source>
        <dbReference type="EMBL" id="MDA3969684.1"/>
    </source>
</evidence>
<keyword evidence="1" id="KW-0812">Transmembrane</keyword>
<reference evidence="2 3" key="1">
    <citation type="submission" date="2023-01" db="EMBL/GenBank/DDBJ databases">
        <title>Description of Helicobacter ibis sp. nov. isolated from faecal droppings of black-faced ibis (Theristicus melanopis).</title>
        <authorList>
            <person name="Lopez-Cantillo M."/>
            <person name="Vidal-Veuthey B."/>
            <person name="Mella A."/>
            <person name="De La Haba R."/>
            <person name="Collado L."/>
        </authorList>
    </citation>
    <scope>NUCLEOTIDE SEQUENCE [LARGE SCALE GENOMIC DNA]</scope>
    <source>
        <strain evidence="2 3">A82</strain>
    </source>
</reference>
<evidence type="ECO:0000313" key="3">
    <source>
        <dbReference type="Proteomes" id="UP001210261"/>
    </source>
</evidence>
<organism evidence="2 3">
    <name type="scientific">Helicobacter ibis</name>
    <dbReference type="NCBI Taxonomy" id="2962633"/>
    <lineage>
        <taxon>Bacteria</taxon>
        <taxon>Pseudomonadati</taxon>
        <taxon>Campylobacterota</taxon>
        <taxon>Epsilonproteobacteria</taxon>
        <taxon>Campylobacterales</taxon>
        <taxon>Helicobacteraceae</taxon>
        <taxon>Helicobacter</taxon>
    </lineage>
</organism>
<keyword evidence="1" id="KW-1133">Transmembrane helix</keyword>
<keyword evidence="1" id="KW-0472">Membrane</keyword>
<evidence type="ECO:0000256" key="1">
    <source>
        <dbReference type="SAM" id="Phobius"/>
    </source>
</evidence>
<evidence type="ECO:0008006" key="4">
    <source>
        <dbReference type="Google" id="ProtNLM"/>
    </source>
</evidence>
<protein>
    <recommendedName>
        <fullName evidence="4">TerC family integral membrane protein</fullName>
    </recommendedName>
</protein>
<proteinExistence type="predicted"/>
<feature type="transmembrane region" description="Helical" evidence="1">
    <location>
        <begin position="43"/>
        <end position="68"/>
    </location>
</feature>